<dbReference type="AlphaFoldDB" id="A0A4D6LI14"/>
<evidence type="ECO:0000313" key="3">
    <source>
        <dbReference type="Proteomes" id="UP000501690"/>
    </source>
</evidence>
<organism evidence="2 3">
    <name type="scientific">Vigna unguiculata</name>
    <name type="common">Cowpea</name>
    <dbReference type="NCBI Taxonomy" id="3917"/>
    <lineage>
        <taxon>Eukaryota</taxon>
        <taxon>Viridiplantae</taxon>
        <taxon>Streptophyta</taxon>
        <taxon>Embryophyta</taxon>
        <taxon>Tracheophyta</taxon>
        <taxon>Spermatophyta</taxon>
        <taxon>Magnoliopsida</taxon>
        <taxon>eudicotyledons</taxon>
        <taxon>Gunneridae</taxon>
        <taxon>Pentapetalae</taxon>
        <taxon>rosids</taxon>
        <taxon>fabids</taxon>
        <taxon>Fabales</taxon>
        <taxon>Fabaceae</taxon>
        <taxon>Papilionoideae</taxon>
        <taxon>50 kb inversion clade</taxon>
        <taxon>NPAAA clade</taxon>
        <taxon>indigoferoid/millettioid clade</taxon>
        <taxon>Phaseoleae</taxon>
        <taxon>Vigna</taxon>
    </lineage>
</organism>
<keyword evidence="3" id="KW-1185">Reference proteome</keyword>
<proteinExistence type="predicted"/>
<protein>
    <submittedName>
        <fullName evidence="2">Uncharacterized protein</fullName>
    </submittedName>
</protein>
<evidence type="ECO:0000313" key="2">
    <source>
        <dbReference type="EMBL" id="QCD88299.1"/>
    </source>
</evidence>
<accession>A0A4D6LI14</accession>
<sequence length="66" mass="7521">MTLAQASSPPPRQELDKEDNSPYVISLRRDPLRLSETFTRSKRGFGRLSDDSRRKPWASICSSRLG</sequence>
<gene>
    <name evidence="2" type="ORF">DEO72_LG3g2842</name>
</gene>
<feature type="region of interest" description="Disordered" evidence="1">
    <location>
        <begin position="40"/>
        <end position="66"/>
    </location>
</feature>
<feature type="region of interest" description="Disordered" evidence="1">
    <location>
        <begin position="1"/>
        <end position="23"/>
    </location>
</feature>
<reference evidence="2 3" key="1">
    <citation type="submission" date="2019-04" db="EMBL/GenBank/DDBJ databases">
        <title>An improved genome assembly and genetic linkage map for asparagus bean, Vigna unguiculata ssp. sesquipedialis.</title>
        <authorList>
            <person name="Xia Q."/>
            <person name="Zhang R."/>
            <person name="Dong Y."/>
        </authorList>
    </citation>
    <scope>NUCLEOTIDE SEQUENCE [LARGE SCALE GENOMIC DNA]</scope>
    <source>
        <tissue evidence="2">Leaf</tissue>
    </source>
</reference>
<dbReference type="Proteomes" id="UP000501690">
    <property type="component" value="Linkage Group LG3"/>
</dbReference>
<evidence type="ECO:0000256" key="1">
    <source>
        <dbReference type="SAM" id="MobiDB-lite"/>
    </source>
</evidence>
<dbReference type="EMBL" id="CP039347">
    <property type="protein sequence ID" value="QCD88299.1"/>
    <property type="molecule type" value="Genomic_DNA"/>
</dbReference>
<name>A0A4D6LI14_VIGUN</name>